<dbReference type="InterPro" id="IPR018289">
    <property type="entry name" value="MULE_transposase_dom"/>
</dbReference>
<name>A0A2Z6PB06_TRISU</name>
<organism evidence="3 4">
    <name type="scientific">Trifolium subterraneum</name>
    <name type="common">Subterranean clover</name>
    <dbReference type="NCBI Taxonomy" id="3900"/>
    <lineage>
        <taxon>Eukaryota</taxon>
        <taxon>Viridiplantae</taxon>
        <taxon>Streptophyta</taxon>
        <taxon>Embryophyta</taxon>
        <taxon>Tracheophyta</taxon>
        <taxon>Spermatophyta</taxon>
        <taxon>Magnoliopsida</taxon>
        <taxon>eudicotyledons</taxon>
        <taxon>Gunneridae</taxon>
        <taxon>Pentapetalae</taxon>
        <taxon>rosids</taxon>
        <taxon>fabids</taxon>
        <taxon>Fabales</taxon>
        <taxon>Fabaceae</taxon>
        <taxon>Papilionoideae</taxon>
        <taxon>50 kb inversion clade</taxon>
        <taxon>NPAAA clade</taxon>
        <taxon>Hologalegina</taxon>
        <taxon>IRL clade</taxon>
        <taxon>Trifolieae</taxon>
        <taxon>Trifolium</taxon>
    </lineage>
</organism>
<reference evidence="4" key="1">
    <citation type="journal article" date="2017" name="Front. Plant Sci.">
        <title>Climate Clever Clovers: New Paradigm to Reduce the Environmental Footprint of Ruminants by Breeding Low Methanogenic Forages Utilizing Haplotype Variation.</title>
        <authorList>
            <person name="Kaur P."/>
            <person name="Appels R."/>
            <person name="Bayer P.E."/>
            <person name="Keeble-Gagnere G."/>
            <person name="Wang J."/>
            <person name="Hirakawa H."/>
            <person name="Shirasawa K."/>
            <person name="Vercoe P."/>
            <person name="Stefanova K."/>
            <person name="Durmic Z."/>
            <person name="Nichols P."/>
            <person name="Revell C."/>
            <person name="Isobe S.N."/>
            <person name="Edwards D."/>
            <person name="Erskine W."/>
        </authorList>
    </citation>
    <scope>NUCLEOTIDE SEQUENCE [LARGE SCALE GENOMIC DNA]</scope>
    <source>
        <strain evidence="4">cv. Daliak</strain>
    </source>
</reference>
<dbReference type="OrthoDB" id="1430351at2759"/>
<dbReference type="PANTHER" id="PTHR31569">
    <property type="entry name" value="SWIM-TYPE DOMAIN-CONTAINING PROTEIN"/>
    <property type="match status" value="1"/>
</dbReference>
<feature type="region of interest" description="Disordered" evidence="1">
    <location>
        <begin position="495"/>
        <end position="521"/>
    </location>
</feature>
<evidence type="ECO:0000313" key="3">
    <source>
        <dbReference type="EMBL" id="GAU41509.1"/>
    </source>
</evidence>
<feature type="region of interest" description="Disordered" evidence="1">
    <location>
        <begin position="533"/>
        <end position="559"/>
    </location>
</feature>
<evidence type="ECO:0000259" key="2">
    <source>
        <dbReference type="Pfam" id="PF10551"/>
    </source>
</evidence>
<feature type="domain" description="MULE transposase" evidence="2">
    <location>
        <begin position="233"/>
        <end position="329"/>
    </location>
</feature>
<dbReference type="GO" id="GO:0010106">
    <property type="term" value="P:cellular response to iron ion starvation"/>
    <property type="evidence" value="ECO:0007669"/>
    <property type="project" value="InterPro"/>
</dbReference>
<gene>
    <name evidence="3" type="ORF">TSUD_302470</name>
</gene>
<sequence length="577" mass="65462">MAQSGDTGQNSVDTTDVFTTNDKFDTREDVLKWAEDVGIANKVSIIITRSDKKNGVRGRNDKLILGCDRGGKYDTLQSSTSTASKKCNCPFKLRVTPSIDGSGWKVQVQCGVHNHGLPDQYAGHPRKARLTAEENKHVEELTKCRVAPRNIVISLKEKNPESVVDANQIYRKRNKLQKDERGPRTDTQHLLQRLDDVNFVTWNRRRDDDSNILSDIFLAHPDSIKLLNLFPTVLTMDCTYKTNKYRLPLLEIVGTTSTNLTFNVGFAYMESEKTDNYRWALEKLKGLFTKQDILLQVIVTDRELALMNAIEFVFPHAVNLFCTWHVNKNVSSRCSVLVLKDICDLVNNLWNNVVFSSNEVEYGLNLNEFEQACVNSSKFLDYVKNSWLNNYKERFVTAWTNKVMHLGNTTSNRVESAHWKLKQMLEHSKDSIHGHWKKLTMEAPLEDDTGDDYELDLTPAFDAIMTRCQSLDTVGKRALKSKVFELAYPATSSLCPPPEPIKTSGGVKKKDKSKAPKDYDVYRDPSYFEHVEREVNDSQATSKRLCTQTSQTSQKQPIPAFSEATVPAISEATIADI</sequence>
<keyword evidence="4" id="KW-1185">Reference proteome</keyword>
<dbReference type="EMBL" id="DF973868">
    <property type="protein sequence ID" value="GAU41509.1"/>
    <property type="molecule type" value="Genomic_DNA"/>
</dbReference>
<dbReference type="GO" id="GO:0000981">
    <property type="term" value="F:DNA-binding transcription factor activity, RNA polymerase II-specific"/>
    <property type="evidence" value="ECO:0007669"/>
    <property type="project" value="InterPro"/>
</dbReference>
<dbReference type="InterPro" id="IPR052579">
    <property type="entry name" value="Zinc_finger_SWIM"/>
</dbReference>
<accession>A0A2Z6PB06</accession>
<feature type="compositionally biased region" description="Polar residues" evidence="1">
    <location>
        <begin position="537"/>
        <end position="556"/>
    </location>
</feature>
<evidence type="ECO:0000256" key="1">
    <source>
        <dbReference type="SAM" id="MobiDB-lite"/>
    </source>
</evidence>
<dbReference type="GO" id="GO:0045944">
    <property type="term" value="P:positive regulation of transcription by RNA polymerase II"/>
    <property type="evidence" value="ECO:0007669"/>
    <property type="project" value="InterPro"/>
</dbReference>
<dbReference type="AlphaFoldDB" id="A0A2Z6PB06"/>
<protein>
    <recommendedName>
        <fullName evidence="2">MULE transposase domain-containing protein</fullName>
    </recommendedName>
</protein>
<dbReference type="Proteomes" id="UP000242715">
    <property type="component" value="Unassembled WGS sequence"/>
</dbReference>
<evidence type="ECO:0000313" key="4">
    <source>
        <dbReference type="Proteomes" id="UP000242715"/>
    </source>
</evidence>
<proteinExistence type="predicted"/>
<dbReference type="PANTHER" id="PTHR31569:SF4">
    <property type="entry name" value="SWIM-TYPE DOMAIN-CONTAINING PROTEIN"/>
    <property type="match status" value="1"/>
</dbReference>
<dbReference type="InterPro" id="IPR014842">
    <property type="entry name" value="AFT"/>
</dbReference>
<dbReference type="Pfam" id="PF08731">
    <property type="entry name" value="AFT"/>
    <property type="match status" value="1"/>
</dbReference>
<dbReference type="Pfam" id="PF10551">
    <property type="entry name" value="MULE"/>
    <property type="match status" value="1"/>
</dbReference>